<sequence>MNVQTELIPGIYNYCDTWCERCLFTSRCRSFQIQTETGLTKSMEAGPDLINQLTDALNLTKQYIENLSRSGALTGPDAPADTTVQALEENALPKPVQVRQHPVAQLANSYLKHTGDWLRQEKHLLEQAGEQQLREVSLGFRTQEESMPILHALRDAWEIINWYRTLIPVKTQSALRALSESDATMKVYHLGKAKLVLVSIDRSLAAWQTILAQYPDKIDNLLDILAQLSRLRRELETLFPTARAFQRPGLD</sequence>
<name>A0A4Q2UGP2_9BACT</name>
<evidence type="ECO:0000313" key="2">
    <source>
        <dbReference type="Proteomes" id="UP000290407"/>
    </source>
</evidence>
<protein>
    <submittedName>
        <fullName evidence="1">Uncharacterized protein</fullName>
    </submittedName>
</protein>
<gene>
    <name evidence="1" type="ORF">EQG79_23280</name>
</gene>
<reference evidence="1 2" key="1">
    <citation type="submission" date="2019-01" db="EMBL/GenBank/DDBJ databases">
        <title>Spirosoma flava sp. nov., a propanil-degrading bacterium isolated from herbicide-contaminated soil.</title>
        <authorList>
            <person name="Zhang L."/>
            <person name="Jiang J.-D."/>
        </authorList>
    </citation>
    <scope>NUCLEOTIDE SEQUENCE [LARGE SCALE GENOMIC DNA]</scope>
    <source>
        <strain evidence="1 2">TY50</strain>
    </source>
</reference>
<dbReference type="Proteomes" id="UP000290407">
    <property type="component" value="Unassembled WGS sequence"/>
</dbReference>
<dbReference type="AlphaFoldDB" id="A0A4Q2UGP2"/>
<dbReference type="EMBL" id="SBLB01000007">
    <property type="protein sequence ID" value="RYC67632.1"/>
    <property type="molecule type" value="Genomic_DNA"/>
</dbReference>
<comment type="caution">
    <text evidence="1">The sequence shown here is derived from an EMBL/GenBank/DDBJ whole genome shotgun (WGS) entry which is preliminary data.</text>
</comment>
<organism evidence="1 2">
    <name type="scientific">Spirosoma sordidisoli</name>
    <dbReference type="NCBI Taxonomy" id="2502893"/>
    <lineage>
        <taxon>Bacteria</taxon>
        <taxon>Pseudomonadati</taxon>
        <taxon>Bacteroidota</taxon>
        <taxon>Cytophagia</taxon>
        <taxon>Cytophagales</taxon>
        <taxon>Cytophagaceae</taxon>
        <taxon>Spirosoma</taxon>
    </lineage>
</organism>
<accession>A0A4Q2UGP2</accession>
<evidence type="ECO:0000313" key="1">
    <source>
        <dbReference type="EMBL" id="RYC67632.1"/>
    </source>
</evidence>
<keyword evidence="2" id="KW-1185">Reference proteome</keyword>
<proteinExistence type="predicted"/>
<dbReference type="RefSeq" id="WP_077922231.1">
    <property type="nucleotide sequence ID" value="NZ_SBLB01000007.1"/>
</dbReference>